<reference evidence="2" key="1">
    <citation type="submission" date="2017-04" db="EMBL/GenBank/DDBJ databases">
        <title>Genome evolution of the luminous symbionts of deep sea anglerfish.</title>
        <authorList>
            <person name="Hendry T.A."/>
        </authorList>
    </citation>
    <scope>NUCLEOTIDE SEQUENCE [LARGE SCALE GENOMIC DNA]</scope>
</reference>
<keyword evidence="2" id="KW-1185">Reference proteome</keyword>
<proteinExistence type="predicted"/>
<sequence>MSDNDIKFAGYEEVAKITDANFYFAKPHRLSDWELNEQINGLVRRFLSKGIDFN</sequence>
<protein>
    <recommendedName>
        <fullName evidence="3">Mobile element protein</fullName>
    </recommendedName>
</protein>
<organism evidence="1 2">
    <name type="scientific">Candidatus Enterovibrio escicola</name>
    <dbReference type="NCBI Taxonomy" id="1927127"/>
    <lineage>
        <taxon>Bacteria</taxon>
        <taxon>Pseudomonadati</taxon>
        <taxon>Pseudomonadota</taxon>
        <taxon>Gammaproteobacteria</taxon>
        <taxon>Vibrionales</taxon>
        <taxon>Vibrionaceae</taxon>
        <taxon>Enterovibrio</taxon>
    </lineage>
</organism>
<comment type="caution">
    <text evidence="1">The sequence shown here is derived from an EMBL/GenBank/DDBJ whole genome shotgun (WGS) entry which is preliminary data.</text>
</comment>
<dbReference type="AlphaFoldDB" id="A0A2A5T015"/>
<evidence type="ECO:0000313" key="1">
    <source>
        <dbReference type="EMBL" id="PCS21503.1"/>
    </source>
</evidence>
<evidence type="ECO:0000313" key="2">
    <source>
        <dbReference type="Proteomes" id="UP000219020"/>
    </source>
</evidence>
<dbReference type="RefSeq" id="WP_223825617.1">
    <property type="nucleotide sequence ID" value="NZ_RPGI01000004.1"/>
</dbReference>
<gene>
    <name evidence="1" type="ORF">BTN49_3043</name>
</gene>
<evidence type="ECO:0008006" key="3">
    <source>
        <dbReference type="Google" id="ProtNLM"/>
    </source>
</evidence>
<name>A0A2A5T015_9GAMM</name>
<dbReference type="Proteomes" id="UP000219020">
    <property type="component" value="Unassembled WGS sequence"/>
</dbReference>
<dbReference type="EMBL" id="NBYY01000034">
    <property type="protein sequence ID" value="PCS21503.1"/>
    <property type="molecule type" value="Genomic_DNA"/>
</dbReference>
<accession>A0A2A5T015</accession>